<evidence type="ECO:0000256" key="4">
    <source>
        <dbReference type="PIRNR" id="PIRNR005054"/>
    </source>
</evidence>
<evidence type="ECO:0000259" key="7">
    <source>
        <dbReference type="Pfam" id="PF01881"/>
    </source>
</evidence>
<dbReference type="GO" id="GO:0051607">
    <property type="term" value="P:defense response to virus"/>
    <property type="evidence" value="ECO:0007669"/>
    <property type="project" value="UniProtKB-KW"/>
</dbReference>
<dbReference type="NCBIfam" id="TIGR01877">
    <property type="entry name" value="cas_cas6"/>
    <property type="match status" value="1"/>
</dbReference>
<dbReference type="STRING" id="1123281.SAMN02745180_02568"/>
<comment type="similarity">
    <text evidence="1 4">Belongs to the CRISPR-associated protein Cas6/Cse3/CasE family.</text>
</comment>
<keyword evidence="3" id="KW-0051">Antiviral defense</keyword>
<dbReference type="Gene3D" id="3.30.70.1900">
    <property type="match status" value="1"/>
</dbReference>
<dbReference type="CDD" id="cd21140">
    <property type="entry name" value="Cas6_I-like"/>
    <property type="match status" value="1"/>
</dbReference>
<evidence type="ECO:0000256" key="6">
    <source>
        <dbReference type="PIRSR" id="PIRSR005054-50"/>
    </source>
</evidence>
<keyword evidence="9" id="KW-1185">Reference proteome</keyword>
<dbReference type="PANTHER" id="PTHR36984:SF1">
    <property type="entry name" value="CRISPR-ASSOCIATED ENDORIBONUCLEASE CAS6 1"/>
    <property type="match status" value="1"/>
</dbReference>
<feature type="domain" description="CRISPR associated protein Cas6 C-terminal" evidence="7">
    <location>
        <begin position="122"/>
        <end position="245"/>
    </location>
</feature>
<organism evidence="8 9">
    <name type="scientific">Sporanaerobacter acetigenes DSM 13106</name>
    <dbReference type="NCBI Taxonomy" id="1123281"/>
    <lineage>
        <taxon>Bacteria</taxon>
        <taxon>Bacillati</taxon>
        <taxon>Bacillota</taxon>
        <taxon>Tissierellia</taxon>
        <taxon>Tissierellales</taxon>
        <taxon>Sporanaerobacteraceae</taxon>
        <taxon>Sporanaerobacter</taxon>
    </lineage>
</organism>
<dbReference type="RefSeq" id="WP_200796554.1">
    <property type="nucleotide sequence ID" value="NZ_FQXR01000017.1"/>
</dbReference>
<evidence type="ECO:0000313" key="8">
    <source>
        <dbReference type="EMBL" id="SHI17162.1"/>
    </source>
</evidence>
<reference evidence="8 9" key="1">
    <citation type="submission" date="2016-11" db="EMBL/GenBank/DDBJ databases">
        <authorList>
            <person name="Jaros S."/>
            <person name="Januszkiewicz K."/>
            <person name="Wedrychowicz H."/>
        </authorList>
    </citation>
    <scope>NUCLEOTIDE SEQUENCE [LARGE SCALE GENOMIC DNA]</scope>
    <source>
        <strain evidence="8 9">DSM 13106</strain>
    </source>
</reference>
<evidence type="ECO:0000313" key="9">
    <source>
        <dbReference type="Proteomes" id="UP000184389"/>
    </source>
</evidence>
<evidence type="ECO:0000256" key="1">
    <source>
        <dbReference type="ARBA" id="ARBA00005937"/>
    </source>
</evidence>
<dbReference type="Pfam" id="PF01881">
    <property type="entry name" value="Cas_Cas6_C"/>
    <property type="match status" value="1"/>
</dbReference>
<dbReference type="PIRSF" id="PIRSF005054">
    <property type="entry name" value="PF1131"/>
    <property type="match status" value="1"/>
</dbReference>
<evidence type="ECO:0000256" key="2">
    <source>
        <dbReference type="ARBA" id="ARBA00022884"/>
    </source>
</evidence>
<keyword evidence="2" id="KW-0694">RNA-binding</keyword>
<dbReference type="Pfam" id="PF21350">
    <property type="entry name" value="Cas6_I-A"/>
    <property type="match status" value="1"/>
</dbReference>
<gene>
    <name evidence="8" type="ORF">SAMN02745180_02568</name>
</gene>
<name>A0A1M5YYM7_9FIRM</name>
<sequence length="248" mass="28441">MEIKETITFMSEEEKLILPIEYNHIVQAMIYEVLSEEVATFLHEEGFENGKRIFKMFTFSRLIGEYSLDRENGKIKFRGPVKLTISSPFGDFSNSIGNGFLSRHMVRMGNNHLEVKGIEVEKENIQKDEIKVETLSPIVTYSTLFRKDGKKFTYYFNPQEKEFSQIIDNNLKSKYKAFYIKTAPEDEVIIKPIGYSKMSIVKYKGFIIKGYTGKFSMTGPIPLLQMGLDTGLGSKNSQGFGCIKIINQ</sequence>
<dbReference type="GO" id="GO:0003723">
    <property type="term" value="F:RNA binding"/>
    <property type="evidence" value="ECO:0007669"/>
    <property type="project" value="UniProtKB-KW"/>
</dbReference>
<dbReference type="AlphaFoldDB" id="A0A1M5YYM7"/>
<feature type="active site" description="Proton acceptor" evidence="6">
    <location>
        <position position="31"/>
    </location>
</feature>
<dbReference type="GO" id="GO:0016788">
    <property type="term" value="F:hydrolase activity, acting on ester bonds"/>
    <property type="evidence" value="ECO:0007669"/>
    <property type="project" value="InterPro"/>
</dbReference>
<proteinExistence type="inferred from homology"/>
<dbReference type="EMBL" id="FQXR01000017">
    <property type="protein sequence ID" value="SHI17162.1"/>
    <property type="molecule type" value="Genomic_DNA"/>
</dbReference>
<dbReference type="PANTHER" id="PTHR36984">
    <property type="entry name" value="CRISPR-ASSOCIATED ENDORIBONUCLEASE CAS6 1"/>
    <property type="match status" value="1"/>
</dbReference>
<dbReference type="InterPro" id="IPR010156">
    <property type="entry name" value="CRISPR-assoc_prot_Cas6"/>
</dbReference>
<dbReference type="Proteomes" id="UP000184389">
    <property type="component" value="Unassembled WGS sequence"/>
</dbReference>
<dbReference type="InterPro" id="IPR049435">
    <property type="entry name" value="Cas_Cas6_C"/>
</dbReference>
<evidence type="ECO:0000256" key="5">
    <source>
        <dbReference type="PIRSR" id="PIRSR005054-1"/>
    </source>
</evidence>
<dbReference type="Gene3D" id="3.30.70.1890">
    <property type="match status" value="1"/>
</dbReference>
<accession>A0A1M5YYM7</accession>
<feature type="active site" description="Proton donor" evidence="6">
    <location>
        <position position="43"/>
    </location>
</feature>
<evidence type="ECO:0000256" key="3">
    <source>
        <dbReference type="ARBA" id="ARBA00023118"/>
    </source>
</evidence>
<dbReference type="InterPro" id="IPR045747">
    <property type="entry name" value="CRISPR-assoc_prot_Cas6_N_sf"/>
</dbReference>
<feature type="site" description="Transition state stabilizer" evidence="5">
    <location>
        <position position="55"/>
    </location>
</feature>
<protein>
    <recommendedName>
        <fullName evidence="4">CRISPR-associated endoribonuclease</fullName>
    </recommendedName>
</protein>
<comment type="function">
    <text evidence="4">CRISPR (clustered regularly interspaced short palindromic repeat), is an adaptive immune system that provides protection against mobile genetic elements (viruses, transposable elements and conjugative plasmids). CRISPR clusters contain sequences complementary to antecedent mobile elements and target invading nucleic acids. CRISPR clusters are transcribed and processed into CRISPR RNA (crRNA).</text>
</comment>